<dbReference type="PANTHER" id="PTHR37423:SF5">
    <property type="entry name" value="SOLUBLE LYTIC MUREIN TRANSGLYCOSYLASE"/>
    <property type="match status" value="1"/>
</dbReference>
<keyword evidence="7" id="KW-1185">Reference proteome</keyword>
<evidence type="ECO:0000313" key="6">
    <source>
        <dbReference type="EMBL" id="TCP14405.1"/>
    </source>
</evidence>
<dbReference type="PANTHER" id="PTHR37423">
    <property type="entry name" value="SOLUBLE LYTIC MUREIN TRANSGLYCOSYLASE-RELATED"/>
    <property type="match status" value="1"/>
</dbReference>
<evidence type="ECO:0000256" key="1">
    <source>
        <dbReference type="ARBA" id="ARBA00007734"/>
    </source>
</evidence>
<dbReference type="Gene3D" id="1.10.530.10">
    <property type="match status" value="1"/>
</dbReference>
<dbReference type="SUPFAM" id="SSF53955">
    <property type="entry name" value="Lysozyme-like"/>
    <property type="match status" value="1"/>
</dbReference>
<dbReference type="InterPro" id="IPR037061">
    <property type="entry name" value="Lytic_TGlycoase_superhlx_L_sf"/>
</dbReference>
<dbReference type="GO" id="GO:0004553">
    <property type="term" value="F:hydrolase activity, hydrolyzing O-glycosyl compounds"/>
    <property type="evidence" value="ECO:0007669"/>
    <property type="project" value="InterPro"/>
</dbReference>
<evidence type="ECO:0000256" key="2">
    <source>
        <dbReference type="ARBA" id="ARBA00022729"/>
    </source>
</evidence>
<evidence type="ECO:0000313" key="7">
    <source>
        <dbReference type="Proteomes" id="UP000294841"/>
    </source>
</evidence>
<dbReference type="EMBL" id="SLXI01000001">
    <property type="protein sequence ID" value="TCP14405.1"/>
    <property type="molecule type" value="Genomic_DNA"/>
</dbReference>
<protein>
    <submittedName>
        <fullName evidence="6">Soluble lytic murein transglycosylase</fullName>
    </submittedName>
</protein>
<evidence type="ECO:0000256" key="3">
    <source>
        <dbReference type="SAM" id="SignalP"/>
    </source>
</evidence>
<feature type="domain" description="Transglycosylase SLT" evidence="4">
    <location>
        <begin position="526"/>
        <end position="632"/>
    </location>
</feature>
<dbReference type="Proteomes" id="UP000294841">
    <property type="component" value="Unassembled WGS sequence"/>
</dbReference>
<comment type="similarity">
    <text evidence="1">Belongs to the transglycosylase Slt family.</text>
</comment>
<dbReference type="InterPro" id="IPR023346">
    <property type="entry name" value="Lysozyme-like_dom_sf"/>
</dbReference>
<dbReference type="Pfam" id="PF00760">
    <property type="entry name" value="Cucumo_coat"/>
    <property type="match status" value="1"/>
</dbReference>
<accession>A0A4R2N3J0</accession>
<dbReference type="InterPro" id="IPR008939">
    <property type="entry name" value="Lytic_TGlycosylase_superhlx_U"/>
</dbReference>
<dbReference type="InterPro" id="IPR008258">
    <property type="entry name" value="Transglycosylase_SLT_dom_1"/>
</dbReference>
<gene>
    <name evidence="6" type="ORF">EV697_101546</name>
</gene>
<proteinExistence type="inferred from homology"/>
<dbReference type="Gene3D" id="1.10.1240.20">
    <property type="entry name" value="Lytic transglycosylase, superhelical linker domain"/>
    <property type="match status" value="1"/>
</dbReference>
<evidence type="ECO:0000259" key="5">
    <source>
        <dbReference type="Pfam" id="PF14718"/>
    </source>
</evidence>
<name>A0A4R2N3J0_9PAST</name>
<feature type="signal peptide" evidence="3">
    <location>
        <begin position="1"/>
        <end position="19"/>
    </location>
</feature>
<feature type="chain" id="PRO_5020825052" evidence="3">
    <location>
        <begin position="20"/>
        <end position="681"/>
    </location>
</feature>
<keyword evidence="2 3" id="KW-0732">Signal</keyword>
<dbReference type="OrthoDB" id="92254at2"/>
<comment type="caution">
    <text evidence="6">The sequence shown here is derived from an EMBL/GenBank/DDBJ whole genome shotgun (WGS) entry which is preliminary data.</text>
</comment>
<dbReference type="Pfam" id="PF14718">
    <property type="entry name" value="SLT_L"/>
    <property type="match status" value="1"/>
</dbReference>
<dbReference type="CDD" id="cd13401">
    <property type="entry name" value="Slt70-like"/>
    <property type="match status" value="1"/>
</dbReference>
<organism evidence="6 7">
    <name type="scientific">Bisgaardia hudsonensis</name>
    <dbReference type="NCBI Taxonomy" id="109472"/>
    <lineage>
        <taxon>Bacteria</taxon>
        <taxon>Pseudomonadati</taxon>
        <taxon>Pseudomonadota</taxon>
        <taxon>Gammaproteobacteria</taxon>
        <taxon>Pasteurellales</taxon>
        <taxon>Pasteurellaceae</taxon>
        <taxon>Bisgaardia</taxon>
    </lineage>
</organism>
<dbReference type="RefSeq" id="WP_132022254.1">
    <property type="nucleotide sequence ID" value="NZ_CP016605.1"/>
</dbReference>
<sequence length="681" mass="80486">MRIRLLTIAISFISFTSFASQQVATNISSNVEINPLAQQQKLQKQREIYQKINQFLAISNSEKTRSITSQLLEEIKDYPLYTYAKYNLLLSEIEEIEFSVIDQFEKNNPNFYKTNDLKRAWLVQQQKQENWQIIIDNKLNLPTDTSSQCIVQKAEYEQQKNREKITALNKNALDLSQLWLTGDSLPNSCDPLLAKWFEQGGLTEELVKKRALLAFNSNNTGLLKHLTLQATDPELKIWLTDLYNLRQNSQNLINPDNQFSIEKLLPENENSKIILLNAYPSFIKGLNENDLDKLNPFNLFQEWAIHFNLSEQQINQWKSILLSHIFDTENSSLQKWRDDTLRNLKNDKLLERRIRAAIRQKEDIFKWLNILSDKTKNEQEWQYWLAKYWQKQGKKSKANTIFEQLAKNERGFYPMLAAEELKVAYYPEIKRVSDQQQILNVVQKFSVPLTRIEELYYLDDKYAVNQEWYYLLEQSDFNEKLTLAKYAESKQWFDLQVEATIKAKAWDYIGLRLPNAYQDWFDILLKNRKIHRTFAMAIARQESAWRTDVSSHANARGLMQLLPSTARLTAQRQELPYKKESQLFDPFDNIMLGTQHLQELYDKYGNNRILIAAAYNAGSHRVDQWLDKSQGKLTMAEFIATIPYYETRGYVQNVLAYDYYYQILQHKVLEKFTQEEKNRLY</sequence>
<dbReference type="AlphaFoldDB" id="A0A4R2N3J0"/>
<dbReference type="Gene3D" id="1.25.20.10">
    <property type="entry name" value="Bacterial muramidases"/>
    <property type="match status" value="1"/>
</dbReference>
<evidence type="ECO:0000259" key="4">
    <source>
        <dbReference type="Pfam" id="PF01464"/>
    </source>
</evidence>
<dbReference type="GO" id="GO:0042597">
    <property type="term" value="C:periplasmic space"/>
    <property type="evidence" value="ECO:0007669"/>
    <property type="project" value="InterPro"/>
</dbReference>
<dbReference type="SUPFAM" id="SSF48435">
    <property type="entry name" value="Bacterial muramidases"/>
    <property type="match status" value="1"/>
</dbReference>
<dbReference type="Pfam" id="PF01464">
    <property type="entry name" value="SLT"/>
    <property type="match status" value="1"/>
</dbReference>
<dbReference type="InterPro" id="IPR012289">
    <property type="entry name" value="Lytic_TGlycosylase_superhlx_L"/>
</dbReference>
<reference evidence="6 7" key="1">
    <citation type="submission" date="2019-03" db="EMBL/GenBank/DDBJ databases">
        <title>Genomic Encyclopedia of Type Strains, Phase IV (KMG-IV): sequencing the most valuable type-strain genomes for metagenomic binning, comparative biology and taxonomic classification.</title>
        <authorList>
            <person name="Goeker M."/>
        </authorList>
    </citation>
    <scope>NUCLEOTIDE SEQUENCE [LARGE SCALE GENOMIC DNA]</scope>
    <source>
        <strain evidence="6 7">DSM 28231</strain>
    </source>
</reference>
<feature type="domain" description="Lytic transglycosylase superhelical linker" evidence="5">
    <location>
        <begin position="447"/>
        <end position="509"/>
    </location>
</feature>